<dbReference type="Proteomes" id="UP000801864">
    <property type="component" value="Unassembled WGS sequence"/>
</dbReference>
<evidence type="ECO:0000313" key="1">
    <source>
        <dbReference type="EMBL" id="KAF3066884.1"/>
    </source>
</evidence>
<sequence>MDIESVKIFDFFIICDTKDEQEKLLKTLQVMKKLKWFEEYEIREEKEKWIDMTFTKLDDPETRLKEYTSLHGFLINRGFIKNSSGQHVKSLE</sequence>
<name>A0A9P4XB77_9HYPO</name>
<evidence type="ECO:0000313" key="2">
    <source>
        <dbReference type="Proteomes" id="UP000801864"/>
    </source>
</evidence>
<gene>
    <name evidence="1" type="ORF">CFAM422_008786</name>
</gene>
<comment type="caution">
    <text evidence="1">The sequence shown here is derived from an EMBL/GenBank/DDBJ whole genome shotgun (WGS) entry which is preliminary data.</text>
</comment>
<organism evidence="1 2">
    <name type="scientific">Trichoderma lentiforme</name>
    <dbReference type="NCBI Taxonomy" id="1567552"/>
    <lineage>
        <taxon>Eukaryota</taxon>
        <taxon>Fungi</taxon>
        <taxon>Dikarya</taxon>
        <taxon>Ascomycota</taxon>
        <taxon>Pezizomycotina</taxon>
        <taxon>Sordariomycetes</taxon>
        <taxon>Hypocreomycetidae</taxon>
        <taxon>Hypocreales</taxon>
        <taxon>Hypocreaceae</taxon>
        <taxon>Trichoderma</taxon>
    </lineage>
</organism>
<dbReference type="EMBL" id="QLNT01000016">
    <property type="protein sequence ID" value="KAF3066884.1"/>
    <property type="molecule type" value="Genomic_DNA"/>
</dbReference>
<accession>A0A9P4XB77</accession>
<proteinExistence type="predicted"/>
<reference evidence="1 2" key="1">
    <citation type="submission" date="2018-06" db="EMBL/GenBank/DDBJ databases">
        <title>Genome analysis of cellulolytic fungus Trichoderma lentiforme CFAM-422.</title>
        <authorList>
            <person name="Steindorff A.S."/>
            <person name="Formighieri E.F."/>
            <person name="Midorikawa G.E.O."/>
            <person name="Tamietti M.S."/>
            <person name="Ramos E.Z."/>
            <person name="Silva A.S."/>
            <person name="Bon E.P.S."/>
            <person name="Mendes T.D."/>
            <person name="Damaso M.C.T."/>
            <person name="Favaro L.C.L."/>
        </authorList>
    </citation>
    <scope>NUCLEOTIDE SEQUENCE [LARGE SCALE GENOMIC DNA]</scope>
    <source>
        <strain evidence="1 2">CFAM-422</strain>
    </source>
</reference>
<dbReference type="AlphaFoldDB" id="A0A9P4XB77"/>
<keyword evidence="2" id="KW-1185">Reference proteome</keyword>
<protein>
    <submittedName>
        <fullName evidence="1">Uncharacterized protein</fullName>
    </submittedName>
</protein>